<gene>
    <name evidence="3" type="ORF">EEI45_06085</name>
</gene>
<dbReference type="KEGG" id="eri:EEI45_06085"/>
<dbReference type="AlphaFoldDB" id="A0A3S8RN58"/>
<dbReference type="InterPro" id="IPR010982">
    <property type="entry name" value="Lambda_DNA-bd_dom_sf"/>
</dbReference>
<name>A0A3S8RN58_9FIRM</name>
<evidence type="ECO:0000259" key="2">
    <source>
        <dbReference type="PROSITE" id="PS50943"/>
    </source>
</evidence>
<keyword evidence="4" id="KW-1185">Reference proteome</keyword>
<evidence type="ECO:0000313" key="3">
    <source>
        <dbReference type="EMBL" id="AZK44368.1"/>
    </source>
</evidence>
<dbReference type="Proteomes" id="UP000278804">
    <property type="component" value="Chromosome"/>
</dbReference>
<proteinExistence type="predicted"/>
<dbReference type="Gene3D" id="1.10.260.40">
    <property type="entry name" value="lambda repressor-like DNA-binding domains"/>
    <property type="match status" value="1"/>
</dbReference>
<keyword evidence="1" id="KW-0238">DNA-binding</keyword>
<dbReference type="PANTHER" id="PTHR46558:SF4">
    <property type="entry name" value="DNA-BIDING PHAGE PROTEIN"/>
    <property type="match status" value="1"/>
</dbReference>
<dbReference type="EMBL" id="CP034234">
    <property type="protein sequence ID" value="AZK44368.1"/>
    <property type="molecule type" value="Genomic_DNA"/>
</dbReference>
<sequence>MKNKIKEKRKALKLTQQELADQTGVTRQTILAVEHNKYVPSLQLAFNIAKALKTDLQDVFIDE</sequence>
<accession>A0A3S8RN58</accession>
<evidence type="ECO:0000313" key="4">
    <source>
        <dbReference type="Proteomes" id="UP000278804"/>
    </source>
</evidence>
<reference evidence="3 4" key="1">
    <citation type="journal article" date="2020" name="Int. J. Syst. Evol. Microbiol.">
        <title>Description of Erysipelothrix piscisicarius sp. nov., an emergent fish pathogen, and assessment of virulence using a tiger barb (Puntigrus tetrazona) infection model.</title>
        <authorList>
            <person name="Pomaranski E.K."/>
            <person name="Griffin M.J."/>
            <person name="Camus A.C."/>
            <person name="Armwood A.R."/>
            <person name="Shelley J."/>
            <person name="Waldbieser G.C."/>
            <person name="LaFrentz B.R."/>
            <person name="Garcia J.C."/>
            <person name="Yanong R."/>
            <person name="Soto E."/>
        </authorList>
    </citation>
    <scope>NUCLEOTIDE SEQUENCE [LARGE SCALE GENOMIC DNA]</scope>
    <source>
        <strain evidence="3 4">15TAL0474</strain>
    </source>
</reference>
<dbReference type="RefSeq" id="WP_125164542.1">
    <property type="nucleotide sequence ID" value="NZ_CP034234.1"/>
</dbReference>
<evidence type="ECO:0000256" key="1">
    <source>
        <dbReference type="ARBA" id="ARBA00023125"/>
    </source>
</evidence>
<dbReference type="PANTHER" id="PTHR46558">
    <property type="entry name" value="TRACRIPTIONAL REGULATORY PROTEIN-RELATED-RELATED"/>
    <property type="match status" value="1"/>
</dbReference>
<dbReference type="Pfam" id="PF01381">
    <property type="entry name" value="HTH_3"/>
    <property type="match status" value="1"/>
</dbReference>
<dbReference type="SMART" id="SM00530">
    <property type="entry name" value="HTH_XRE"/>
    <property type="match status" value="1"/>
</dbReference>
<organism evidence="3 4">
    <name type="scientific">Erysipelothrix piscisicarius</name>
    <dbReference type="NCBI Taxonomy" id="2485784"/>
    <lineage>
        <taxon>Bacteria</taxon>
        <taxon>Bacillati</taxon>
        <taxon>Bacillota</taxon>
        <taxon>Erysipelotrichia</taxon>
        <taxon>Erysipelotrichales</taxon>
        <taxon>Erysipelotrichaceae</taxon>
        <taxon>Erysipelothrix</taxon>
    </lineage>
</organism>
<protein>
    <submittedName>
        <fullName evidence="3">Transcriptional regulator</fullName>
    </submittedName>
</protein>
<dbReference type="CDD" id="cd00093">
    <property type="entry name" value="HTH_XRE"/>
    <property type="match status" value="1"/>
</dbReference>
<dbReference type="InterPro" id="IPR001387">
    <property type="entry name" value="Cro/C1-type_HTH"/>
</dbReference>
<dbReference type="SUPFAM" id="SSF47413">
    <property type="entry name" value="lambda repressor-like DNA-binding domains"/>
    <property type="match status" value="1"/>
</dbReference>
<feature type="domain" description="HTH cro/C1-type" evidence="2">
    <location>
        <begin position="5"/>
        <end position="59"/>
    </location>
</feature>
<dbReference type="GO" id="GO:0003677">
    <property type="term" value="F:DNA binding"/>
    <property type="evidence" value="ECO:0007669"/>
    <property type="project" value="UniProtKB-KW"/>
</dbReference>
<dbReference type="PROSITE" id="PS50943">
    <property type="entry name" value="HTH_CROC1"/>
    <property type="match status" value="1"/>
</dbReference>